<dbReference type="CDD" id="cd07726">
    <property type="entry name" value="ST1585-like_MBL-fold"/>
    <property type="match status" value="1"/>
</dbReference>
<dbReference type="InterPro" id="IPR050855">
    <property type="entry name" value="NDM-1-like"/>
</dbReference>
<evidence type="ECO:0000259" key="1">
    <source>
        <dbReference type="SMART" id="SM00849"/>
    </source>
</evidence>
<dbReference type="KEGG" id="llu:AKJ09_08421"/>
<dbReference type="EMBL" id="CP012333">
    <property type="protein sequence ID" value="AKV01758.1"/>
    <property type="molecule type" value="Genomic_DNA"/>
</dbReference>
<organism evidence="2 3">
    <name type="scientific">Labilithrix luteola</name>
    <dbReference type="NCBI Taxonomy" id="1391654"/>
    <lineage>
        <taxon>Bacteria</taxon>
        <taxon>Pseudomonadati</taxon>
        <taxon>Myxococcota</taxon>
        <taxon>Polyangia</taxon>
        <taxon>Polyangiales</taxon>
        <taxon>Labilitrichaceae</taxon>
        <taxon>Labilithrix</taxon>
    </lineage>
</organism>
<proteinExistence type="predicted"/>
<dbReference type="InterPro" id="IPR037482">
    <property type="entry name" value="ST1585_MBL-fold"/>
</dbReference>
<evidence type="ECO:0000313" key="3">
    <source>
        <dbReference type="Proteomes" id="UP000064967"/>
    </source>
</evidence>
<name>A0A0K1Q7P2_9BACT</name>
<accession>A0A0K1Q7P2</accession>
<dbReference type="RefSeq" id="WP_169928204.1">
    <property type="nucleotide sequence ID" value="NZ_CP012333.1"/>
</dbReference>
<dbReference type="InterPro" id="IPR036866">
    <property type="entry name" value="RibonucZ/Hydroxyglut_hydro"/>
</dbReference>
<dbReference type="Gene3D" id="3.60.15.10">
    <property type="entry name" value="Ribonuclease Z/Hydroxyacylglutathione hydrolase-like"/>
    <property type="match status" value="1"/>
</dbReference>
<feature type="domain" description="Metallo-beta-lactamase" evidence="1">
    <location>
        <begin position="18"/>
        <end position="222"/>
    </location>
</feature>
<evidence type="ECO:0000313" key="2">
    <source>
        <dbReference type="EMBL" id="AKV01758.1"/>
    </source>
</evidence>
<dbReference type="PANTHER" id="PTHR42951">
    <property type="entry name" value="METALLO-BETA-LACTAMASE DOMAIN-CONTAINING"/>
    <property type="match status" value="1"/>
</dbReference>
<protein>
    <submittedName>
        <fullName evidence="2">Beta-lactamase related protein</fullName>
    </submittedName>
</protein>
<keyword evidence="3" id="KW-1185">Reference proteome</keyword>
<dbReference type="InterPro" id="IPR001279">
    <property type="entry name" value="Metallo-B-lactamas"/>
</dbReference>
<reference evidence="2 3" key="1">
    <citation type="submission" date="2015-08" db="EMBL/GenBank/DDBJ databases">
        <authorList>
            <person name="Babu N.S."/>
            <person name="Beckwith C.J."/>
            <person name="Beseler K.G."/>
            <person name="Brison A."/>
            <person name="Carone J.V."/>
            <person name="Caskin T.P."/>
            <person name="Diamond M."/>
            <person name="Durham M.E."/>
            <person name="Foxe J.M."/>
            <person name="Go M."/>
            <person name="Henderson B.A."/>
            <person name="Jones I.B."/>
            <person name="McGettigan J.A."/>
            <person name="Micheletti S.J."/>
            <person name="Nasrallah M.E."/>
            <person name="Ortiz D."/>
            <person name="Piller C.R."/>
            <person name="Privatt S.R."/>
            <person name="Schneider S.L."/>
            <person name="Sharp S."/>
            <person name="Smith T.C."/>
            <person name="Stanton J.D."/>
            <person name="Ullery H.E."/>
            <person name="Wilson R.J."/>
            <person name="Serrano M.G."/>
            <person name="Buck G."/>
            <person name="Lee V."/>
            <person name="Wang Y."/>
            <person name="Carvalho R."/>
            <person name="Voegtly L."/>
            <person name="Shi R."/>
            <person name="Duckworth R."/>
            <person name="Johnson A."/>
            <person name="Loviza R."/>
            <person name="Walstead R."/>
            <person name="Shah Z."/>
            <person name="Kiflezghi M."/>
            <person name="Wade K."/>
            <person name="Ball S.L."/>
            <person name="Bradley K.W."/>
            <person name="Asai D.J."/>
            <person name="Bowman C.A."/>
            <person name="Russell D.A."/>
            <person name="Pope W.H."/>
            <person name="Jacobs-Sera D."/>
            <person name="Hendrix R.W."/>
            <person name="Hatfull G.F."/>
        </authorList>
    </citation>
    <scope>NUCLEOTIDE SEQUENCE [LARGE SCALE GENOMIC DNA]</scope>
    <source>
        <strain evidence="2 3">DSM 27648</strain>
    </source>
</reference>
<dbReference type="PANTHER" id="PTHR42951:SF22">
    <property type="entry name" value="METALLO BETA-LACTAMASE SUPERFAMILY LIPOPROTEIN"/>
    <property type="match status" value="1"/>
</dbReference>
<dbReference type="Proteomes" id="UP000064967">
    <property type="component" value="Chromosome"/>
</dbReference>
<sequence>MTTRHSRITIDADVTPRFTAAYLRLAGDECAFVEAHTAHAVPKLLAALAEQGKKPEDVRWVVVTHAHLDHAAGASALLAKCPNATLLAHPRTAKNLIDPEKLIQGATAVYGEARFKELYGTVTAIPKERVRALADGESFELGDAKLTVWHTSGHAYHHFAVDDPAVETVYTGDTFGLVYPALQAHGRFAIPSTSPTGFNAAEARKSIDKVLSLGERWVCPTHYDGYEDKQVIADQLRRFIDRAEAWVESAVNGSESPEQMEARFAENWRKAIAEEAPQFGPKEQALLDLDVELNAQGLAFVANAQRAEARR</sequence>
<dbReference type="SMART" id="SM00849">
    <property type="entry name" value="Lactamase_B"/>
    <property type="match status" value="1"/>
</dbReference>
<dbReference type="AlphaFoldDB" id="A0A0K1Q7P2"/>
<dbReference type="STRING" id="1391654.AKJ09_08421"/>
<gene>
    <name evidence="2" type="ORF">AKJ09_08421</name>
</gene>
<dbReference type="Pfam" id="PF00753">
    <property type="entry name" value="Lactamase_B"/>
    <property type="match status" value="1"/>
</dbReference>
<dbReference type="SUPFAM" id="SSF56281">
    <property type="entry name" value="Metallo-hydrolase/oxidoreductase"/>
    <property type="match status" value="1"/>
</dbReference>